<sequence>MLKTLARAACVVAALAAGATTLAAAPAAAAERHGSASITITTDRGADLRLAEWGRGGPRHDGRRYQRGTCSPRDALFKAGRMGFNRAHVADVGRRSVTVAGRRWGHHSRVTFARVPGCPVVRMR</sequence>
<keyword evidence="3" id="KW-1185">Reference proteome</keyword>
<evidence type="ECO:0000256" key="1">
    <source>
        <dbReference type="SAM" id="SignalP"/>
    </source>
</evidence>
<evidence type="ECO:0000313" key="2">
    <source>
        <dbReference type="EMBL" id="SJZ93967.1"/>
    </source>
</evidence>
<evidence type="ECO:0000313" key="3">
    <source>
        <dbReference type="Proteomes" id="UP000190135"/>
    </source>
</evidence>
<dbReference type="OrthoDB" id="8453806at2"/>
<keyword evidence="1" id="KW-0732">Signal</keyword>
<dbReference type="RefSeq" id="WP_078707658.1">
    <property type="nucleotide sequence ID" value="NZ_FUXL01000004.1"/>
</dbReference>
<name>A0A1T4PS01_9HYPH</name>
<feature type="signal peptide" evidence="1">
    <location>
        <begin position="1"/>
        <end position="24"/>
    </location>
</feature>
<protein>
    <recommendedName>
        <fullName evidence="4">Antifreeze protein</fullName>
    </recommendedName>
</protein>
<proteinExistence type="predicted"/>
<accession>A0A1T4PS01</accession>
<dbReference type="AlphaFoldDB" id="A0A1T4PS01"/>
<reference evidence="2 3" key="1">
    <citation type="submission" date="2017-02" db="EMBL/GenBank/DDBJ databases">
        <authorList>
            <person name="Peterson S.W."/>
        </authorList>
    </citation>
    <scope>NUCLEOTIDE SEQUENCE [LARGE SCALE GENOMIC DNA]</scope>
    <source>
        <strain evidence="2 3">USBA 369</strain>
    </source>
</reference>
<gene>
    <name evidence="2" type="ORF">SAMN05428963_104113</name>
</gene>
<organism evidence="2 3">
    <name type="scientific">Consotaella salsifontis</name>
    <dbReference type="NCBI Taxonomy" id="1365950"/>
    <lineage>
        <taxon>Bacteria</taxon>
        <taxon>Pseudomonadati</taxon>
        <taxon>Pseudomonadota</taxon>
        <taxon>Alphaproteobacteria</taxon>
        <taxon>Hyphomicrobiales</taxon>
        <taxon>Aurantimonadaceae</taxon>
        <taxon>Consotaella</taxon>
    </lineage>
</organism>
<evidence type="ECO:0008006" key="4">
    <source>
        <dbReference type="Google" id="ProtNLM"/>
    </source>
</evidence>
<feature type="chain" id="PRO_5013341066" description="Antifreeze protein" evidence="1">
    <location>
        <begin position="25"/>
        <end position="124"/>
    </location>
</feature>
<dbReference type="EMBL" id="FUXL01000004">
    <property type="protein sequence ID" value="SJZ93967.1"/>
    <property type="molecule type" value="Genomic_DNA"/>
</dbReference>
<dbReference type="Proteomes" id="UP000190135">
    <property type="component" value="Unassembled WGS sequence"/>
</dbReference>